<feature type="domain" description="RING-CH-type" evidence="15">
    <location>
        <begin position="3"/>
        <end position="64"/>
    </location>
</feature>
<dbReference type="SMART" id="SM00744">
    <property type="entry name" value="RINGv"/>
    <property type="match status" value="1"/>
</dbReference>
<feature type="transmembrane region" description="Helical" evidence="14">
    <location>
        <begin position="701"/>
        <end position="726"/>
    </location>
</feature>
<evidence type="ECO:0000256" key="6">
    <source>
        <dbReference type="ARBA" id="ARBA00022692"/>
    </source>
</evidence>
<protein>
    <recommendedName>
        <fullName evidence="4">RING-type E3 ubiquitin transferase</fullName>
        <ecNumber evidence="4">2.3.2.27</ecNumber>
    </recommendedName>
</protein>
<proteinExistence type="predicted"/>
<evidence type="ECO:0000256" key="13">
    <source>
        <dbReference type="SAM" id="MobiDB-lite"/>
    </source>
</evidence>
<comment type="catalytic activity">
    <reaction evidence="1">
        <text>S-ubiquitinyl-[E2 ubiquitin-conjugating enzyme]-L-cysteine + [acceptor protein]-L-lysine = [E2 ubiquitin-conjugating enzyme]-L-cysteine + N(6)-ubiquitinyl-[acceptor protein]-L-lysine.</text>
        <dbReference type="EC" id="2.3.2.27"/>
    </reaction>
</comment>
<dbReference type="CDD" id="cd16702">
    <property type="entry name" value="RING_CH-C4HC3_MARCH6"/>
    <property type="match status" value="1"/>
</dbReference>
<dbReference type="Gene3D" id="3.30.40.10">
    <property type="entry name" value="Zinc/RING finger domain, C3HC4 (zinc finger)"/>
    <property type="match status" value="1"/>
</dbReference>
<comment type="subcellular location">
    <subcellularLocation>
        <location evidence="2">Membrane</location>
        <topology evidence="2">Multi-pass membrane protein</topology>
    </subcellularLocation>
</comment>
<comment type="pathway">
    <text evidence="3">Protein modification; protein ubiquitination.</text>
</comment>
<evidence type="ECO:0000256" key="12">
    <source>
        <dbReference type="ARBA" id="ARBA00023136"/>
    </source>
</evidence>
<evidence type="ECO:0000256" key="2">
    <source>
        <dbReference type="ARBA" id="ARBA00004141"/>
    </source>
</evidence>
<feature type="transmembrane region" description="Helical" evidence="14">
    <location>
        <begin position="561"/>
        <end position="583"/>
    </location>
</feature>
<dbReference type="Proteomes" id="UP001642520">
    <property type="component" value="Unassembled WGS sequence"/>
</dbReference>
<dbReference type="InterPro" id="IPR013083">
    <property type="entry name" value="Znf_RING/FYVE/PHD"/>
</dbReference>
<gene>
    <name evidence="16" type="ORF">XYLVIOL_LOCUS4876</name>
</gene>
<keyword evidence="7" id="KW-0479">Metal-binding</keyword>
<reference evidence="16 17" key="1">
    <citation type="submission" date="2024-08" db="EMBL/GenBank/DDBJ databases">
        <authorList>
            <person name="Will J Nash"/>
            <person name="Angela Man"/>
            <person name="Seanna McTaggart"/>
            <person name="Kendall Baker"/>
            <person name="Tom Barker"/>
            <person name="Leah Catchpole"/>
            <person name="Alex Durrant"/>
            <person name="Karim Gharbi"/>
            <person name="Naomi Irish"/>
            <person name="Gemy Kaithakottil"/>
            <person name="Debby Ku"/>
            <person name="Aaliyah Providence"/>
            <person name="Felix Shaw"/>
            <person name="David Swarbreck"/>
            <person name="Chris Watkins"/>
            <person name="Ann M. McCartney"/>
            <person name="Giulio Formenti"/>
            <person name="Alice Mouton"/>
            <person name="Noel Vella"/>
            <person name="Bjorn M von Reumont"/>
            <person name="Adriana Vella"/>
            <person name="Wilfried Haerty"/>
        </authorList>
    </citation>
    <scope>NUCLEOTIDE SEQUENCE [LARGE SCALE GENOMIC DNA]</scope>
</reference>
<organism evidence="16 17">
    <name type="scientific">Xylocopa violacea</name>
    <name type="common">Violet carpenter bee</name>
    <name type="synonym">Apis violacea</name>
    <dbReference type="NCBI Taxonomy" id="135666"/>
    <lineage>
        <taxon>Eukaryota</taxon>
        <taxon>Metazoa</taxon>
        <taxon>Ecdysozoa</taxon>
        <taxon>Arthropoda</taxon>
        <taxon>Hexapoda</taxon>
        <taxon>Insecta</taxon>
        <taxon>Pterygota</taxon>
        <taxon>Neoptera</taxon>
        <taxon>Endopterygota</taxon>
        <taxon>Hymenoptera</taxon>
        <taxon>Apocrita</taxon>
        <taxon>Aculeata</taxon>
        <taxon>Apoidea</taxon>
        <taxon>Anthophila</taxon>
        <taxon>Apidae</taxon>
        <taxon>Xylocopa</taxon>
        <taxon>Xylocopa</taxon>
    </lineage>
</organism>
<dbReference type="PANTHER" id="PTHR13145:SF0">
    <property type="entry name" value="E3 UBIQUITIN-PROTEIN LIGASE MARCHF6"/>
    <property type="match status" value="1"/>
</dbReference>
<feature type="transmembrane region" description="Helical" evidence="14">
    <location>
        <begin position="446"/>
        <end position="475"/>
    </location>
</feature>
<dbReference type="PANTHER" id="PTHR13145">
    <property type="entry name" value="SSM4 PROTEIN"/>
    <property type="match status" value="1"/>
</dbReference>
<keyword evidence="9" id="KW-0833">Ubl conjugation pathway</keyword>
<accession>A0ABP1NP93</accession>
<sequence>MTEDMSGADICRVCRSEGLADRPLFHPCICTGSIKWIHQECLVQWMRYSRKEYCELCGYRFSFTPIYSPDMPRRLPLRDVIGGLFSNIVTAVKYWLHYTLVAIAWLGVVPLTACRTYRALFSGPLDLIRIMSLPMDMLSTENISSDVFHGCFVVTCTLFAFIGLVWLREQILHAGGPDWLERDNIQLPPVDNPGPNAEVPIQQFQEQRALQQQEIQDNNNIPPFVDEPPILPEHSNNDNLVNGEERRVDENDLPDNQRIGQAEVVEQHVAPRSAEQQIEHLEPPVVARDVEQLILPRDMEQPVPPRDELGIDGEQPNARAAEGWRDQAQGQPQGEAEEANWNPLEWDRPAEELTWERLLGLDGSLVFLEHVFWVVSLNTLFIMVFAFCPYYIGSFAIAGLGLQEYAAASHFEGLVTTLCGYCVTGVCLVILHTLAAPLGFQRSQRLLGLCYVIVKVSLLSVVEIGVLPLVCGWWLDICSLAMFDATLRDRESSFKLAPGTSMFLHWLVGMIYIYYFASFILLLREVLRPGVLWFLRNLNDPDFSPIQEMIHLPILRHIRRFVASAVTFGTAILLMLWLPVKLLRWAWPGFLPYTVTIQSETQVSELSLELLLVQVILPALLEQSDTRTWLKALIRGWCRVVAWMLDLQSYLLRERTEDPGPAVIEEPNHPDLGAAHQALLQRGGPTGFQPYIRPRWFPARLVGLLFCVCVSLVIASLIAMILPVWLGRRVMALWMVGAPAPSPPVLPPTLSGSETNEAAVALSGRVHELYTVACGMYVCWAAARGLALAFSWLPRGRRALLDRVKHWAIIGVKASVAFFLLIGLIPLLFGLLLELVVVVPLRVPLEQNPILFIWQDWALGVLYTKIATAITMMGPDWRIRLAIERAYNDGIREIDLKFIVTELAAPVICCFGLALAVPYAVAYGIVPLLITNLQAQILIARRLYPFLLLVHLVCIVIYFQIRQIKKLYERIKNDKYLVGQRLVNYEHQNKSQS</sequence>
<dbReference type="PROSITE" id="PS51292">
    <property type="entry name" value="ZF_RING_CH"/>
    <property type="match status" value="1"/>
</dbReference>
<keyword evidence="6 14" id="KW-0812">Transmembrane</keyword>
<evidence type="ECO:0000256" key="7">
    <source>
        <dbReference type="ARBA" id="ARBA00022723"/>
    </source>
</evidence>
<evidence type="ECO:0000256" key="11">
    <source>
        <dbReference type="ARBA" id="ARBA00022989"/>
    </source>
</evidence>
<feature type="transmembrane region" description="Helical" evidence="14">
    <location>
        <begin position="943"/>
        <end position="961"/>
    </location>
</feature>
<evidence type="ECO:0000256" key="1">
    <source>
        <dbReference type="ARBA" id="ARBA00000900"/>
    </source>
</evidence>
<comment type="caution">
    <text evidence="16">The sequence shown here is derived from an EMBL/GenBank/DDBJ whole genome shotgun (WGS) entry which is preliminary data.</text>
</comment>
<feature type="transmembrane region" description="Helical" evidence="14">
    <location>
        <begin position="94"/>
        <end position="113"/>
    </location>
</feature>
<dbReference type="Pfam" id="PF23113">
    <property type="entry name" value="MARCHF6_C"/>
    <property type="match status" value="1"/>
</dbReference>
<feature type="transmembrane region" description="Helical" evidence="14">
    <location>
        <begin position="413"/>
        <end position="434"/>
    </location>
</feature>
<dbReference type="InterPro" id="IPR011016">
    <property type="entry name" value="Znf_RING-CH"/>
</dbReference>
<name>A0ABP1NP93_XYLVO</name>
<keyword evidence="8" id="KW-0863">Zinc-finger</keyword>
<evidence type="ECO:0000313" key="16">
    <source>
        <dbReference type="EMBL" id="CAL7941205.1"/>
    </source>
</evidence>
<evidence type="ECO:0000256" key="4">
    <source>
        <dbReference type="ARBA" id="ARBA00012483"/>
    </source>
</evidence>
<keyword evidence="5" id="KW-0808">Transferase</keyword>
<feature type="transmembrane region" description="Helical" evidence="14">
    <location>
        <begin position="147"/>
        <end position="167"/>
    </location>
</feature>
<evidence type="ECO:0000313" key="17">
    <source>
        <dbReference type="Proteomes" id="UP001642520"/>
    </source>
</evidence>
<dbReference type="EMBL" id="CAXAJV020001292">
    <property type="protein sequence ID" value="CAL7941205.1"/>
    <property type="molecule type" value="Genomic_DNA"/>
</dbReference>
<keyword evidence="10" id="KW-0862">Zinc</keyword>
<keyword evidence="11 14" id="KW-1133">Transmembrane helix</keyword>
<feature type="transmembrane region" description="Helical" evidence="14">
    <location>
        <begin position="371"/>
        <end position="393"/>
    </location>
</feature>
<feature type="compositionally biased region" description="Basic and acidic residues" evidence="13">
    <location>
        <begin position="300"/>
        <end position="309"/>
    </location>
</feature>
<feature type="transmembrane region" description="Helical" evidence="14">
    <location>
        <begin position="898"/>
        <end position="923"/>
    </location>
</feature>
<dbReference type="InterPro" id="IPR056521">
    <property type="entry name" value="MARCHF6-like_C"/>
</dbReference>
<feature type="transmembrane region" description="Helical" evidence="14">
    <location>
        <begin position="814"/>
        <end position="837"/>
    </location>
</feature>
<keyword evidence="12 14" id="KW-0472">Membrane</keyword>
<evidence type="ECO:0000259" key="15">
    <source>
        <dbReference type="PROSITE" id="PS51292"/>
    </source>
</evidence>
<evidence type="ECO:0000256" key="9">
    <source>
        <dbReference type="ARBA" id="ARBA00022786"/>
    </source>
</evidence>
<feature type="transmembrane region" description="Helical" evidence="14">
    <location>
        <begin position="857"/>
        <end position="877"/>
    </location>
</feature>
<dbReference type="EC" id="2.3.2.27" evidence="4"/>
<evidence type="ECO:0000256" key="14">
    <source>
        <dbReference type="SAM" id="Phobius"/>
    </source>
</evidence>
<keyword evidence="17" id="KW-1185">Reference proteome</keyword>
<feature type="transmembrane region" description="Helical" evidence="14">
    <location>
        <begin position="503"/>
        <end position="523"/>
    </location>
</feature>
<evidence type="ECO:0000256" key="10">
    <source>
        <dbReference type="ARBA" id="ARBA00022833"/>
    </source>
</evidence>
<feature type="region of interest" description="Disordered" evidence="13">
    <location>
        <begin position="300"/>
        <end position="343"/>
    </location>
</feature>
<dbReference type="SUPFAM" id="SSF57850">
    <property type="entry name" value="RING/U-box"/>
    <property type="match status" value="1"/>
</dbReference>
<evidence type="ECO:0000256" key="3">
    <source>
        <dbReference type="ARBA" id="ARBA00004906"/>
    </source>
</evidence>
<dbReference type="Pfam" id="PF12906">
    <property type="entry name" value="RINGv"/>
    <property type="match status" value="1"/>
</dbReference>
<evidence type="ECO:0000256" key="8">
    <source>
        <dbReference type="ARBA" id="ARBA00022771"/>
    </source>
</evidence>
<evidence type="ECO:0000256" key="5">
    <source>
        <dbReference type="ARBA" id="ARBA00022679"/>
    </source>
</evidence>